<feature type="region of interest" description="Disordered" evidence="1">
    <location>
        <begin position="88"/>
        <end position="114"/>
    </location>
</feature>
<evidence type="ECO:0000313" key="2">
    <source>
        <dbReference type="EMBL" id="SJL06235.1"/>
    </source>
</evidence>
<name>A0A284RBX4_ARMOS</name>
<dbReference type="AlphaFoldDB" id="A0A284RBX4"/>
<keyword evidence="3" id="KW-1185">Reference proteome</keyword>
<reference evidence="3" key="1">
    <citation type="journal article" date="2017" name="Nat. Ecol. Evol.">
        <title>Genome expansion and lineage-specific genetic innovations in the forest pathogenic fungi Armillaria.</title>
        <authorList>
            <person name="Sipos G."/>
            <person name="Prasanna A.N."/>
            <person name="Walter M.C."/>
            <person name="O'Connor E."/>
            <person name="Balint B."/>
            <person name="Krizsan K."/>
            <person name="Kiss B."/>
            <person name="Hess J."/>
            <person name="Varga T."/>
            <person name="Slot J."/>
            <person name="Riley R."/>
            <person name="Boka B."/>
            <person name="Rigling D."/>
            <person name="Barry K."/>
            <person name="Lee J."/>
            <person name="Mihaltcheva S."/>
            <person name="LaButti K."/>
            <person name="Lipzen A."/>
            <person name="Waldron R."/>
            <person name="Moloney N.M."/>
            <person name="Sperisen C."/>
            <person name="Kredics L."/>
            <person name="Vagvoelgyi C."/>
            <person name="Patrignani A."/>
            <person name="Fitzpatrick D."/>
            <person name="Nagy I."/>
            <person name="Doyle S."/>
            <person name="Anderson J.B."/>
            <person name="Grigoriev I.V."/>
            <person name="Gueldener U."/>
            <person name="Muensterkoetter M."/>
            <person name="Nagy L.G."/>
        </authorList>
    </citation>
    <scope>NUCLEOTIDE SEQUENCE [LARGE SCALE GENOMIC DNA]</scope>
    <source>
        <strain evidence="3">C18/9</strain>
    </source>
</reference>
<evidence type="ECO:0008006" key="4">
    <source>
        <dbReference type="Google" id="ProtNLM"/>
    </source>
</evidence>
<evidence type="ECO:0000313" key="3">
    <source>
        <dbReference type="Proteomes" id="UP000219338"/>
    </source>
</evidence>
<dbReference type="OMA" id="THILMED"/>
<gene>
    <name evidence="2" type="ORF">ARMOST_09571</name>
</gene>
<proteinExistence type="predicted"/>
<dbReference type="OrthoDB" id="3053116at2759"/>
<dbReference type="EMBL" id="FUEG01000007">
    <property type="protein sequence ID" value="SJL06235.1"/>
    <property type="molecule type" value="Genomic_DNA"/>
</dbReference>
<sequence length="463" mass="51800">MPPREENIISFPLAKTTIQTPPSIDLLEDDRPGTPAPIHGLPRETLCEIFLTFAQDPVYSLSVGEWDEPAMIIRQVCQEWHTLLQGRDEEVGSPHSAGSGEVREAPSLYQPPPHGNRYGYPHRSSHHYHCHVESLSGIRNHIPLLENLAIKFLEEPLRIPPVIVFDNAPCLTSIAFTAFYNSPVPSIPFHQLTDFSDTRLSADGQVHHQHLQILEEATALRRFAARYVCVDHAAHIIAKPPLVCQSISHFSACEGALIRSVVLPNVSQIHVDPGWAPYLEDEHVLADLDIVPALVVLLKSSQCQHTLTKLVMEDTYITDNILDIAELTPVLDEWHFTWTDSMQYINSPLQKLVEALAHTETTISGTTTFTILPDLSLLKVSVIDWRNYLPIDFVGEPLANTMEARLGQRGWSGTPFGVWVDGLVGGIHFPRLTYQVATRLRECVAQGHQCELTLSDLHVLEQD</sequence>
<protein>
    <recommendedName>
        <fullName evidence="4">F-box domain-containing protein</fullName>
    </recommendedName>
</protein>
<evidence type="ECO:0000256" key="1">
    <source>
        <dbReference type="SAM" id="MobiDB-lite"/>
    </source>
</evidence>
<organism evidence="2 3">
    <name type="scientific">Armillaria ostoyae</name>
    <name type="common">Armillaria root rot fungus</name>
    <dbReference type="NCBI Taxonomy" id="47428"/>
    <lineage>
        <taxon>Eukaryota</taxon>
        <taxon>Fungi</taxon>
        <taxon>Dikarya</taxon>
        <taxon>Basidiomycota</taxon>
        <taxon>Agaricomycotina</taxon>
        <taxon>Agaricomycetes</taxon>
        <taxon>Agaricomycetidae</taxon>
        <taxon>Agaricales</taxon>
        <taxon>Marasmiineae</taxon>
        <taxon>Physalacriaceae</taxon>
        <taxon>Armillaria</taxon>
    </lineage>
</organism>
<dbReference type="Proteomes" id="UP000219338">
    <property type="component" value="Unassembled WGS sequence"/>
</dbReference>
<accession>A0A284RBX4</accession>